<dbReference type="PRINTS" id="PR00080">
    <property type="entry name" value="SDRFAMILY"/>
</dbReference>
<dbReference type="CDD" id="cd05233">
    <property type="entry name" value="SDR_c"/>
    <property type="match status" value="1"/>
</dbReference>
<keyword evidence="5" id="KW-1185">Reference proteome</keyword>
<comment type="similarity">
    <text evidence="1 3">Belongs to the short-chain dehydrogenases/reductases (SDR) family.</text>
</comment>
<dbReference type="PANTHER" id="PTHR42901">
    <property type="entry name" value="ALCOHOL DEHYDROGENASE"/>
    <property type="match status" value="1"/>
</dbReference>
<dbReference type="InterPro" id="IPR036291">
    <property type="entry name" value="NAD(P)-bd_dom_sf"/>
</dbReference>
<organism evidence="4 5">
    <name type="scientific">Anaerostipes amylophilus</name>
    <dbReference type="NCBI Taxonomy" id="2981779"/>
    <lineage>
        <taxon>Bacteria</taxon>
        <taxon>Bacillati</taxon>
        <taxon>Bacillota</taxon>
        <taxon>Clostridia</taxon>
        <taxon>Lachnospirales</taxon>
        <taxon>Lachnospiraceae</taxon>
        <taxon>Anaerostipes</taxon>
    </lineage>
</organism>
<dbReference type="RefSeq" id="WP_022375070.1">
    <property type="nucleotide sequence ID" value="NZ_JAOQJG010000006.1"/>
</dbReference>
<name>A0ABV1IX44_9FIRM</name>
<dbReference type="PANTHER" id="PTHR42901:SF1">
    <property type="entry name" value="ALCOHOL DEHYDROGENASE"/>
    <property type="match status" value="1"/>
</dbReference>
<dbReference type="EMBL" id="JBBNIN010000019">
    <property type="protein sequence ID" value="MEQ2711790.1"/>
    <property type="molecule type" value="Genomic_DNA"/>
</dbReference>
<evidence type="ECO:0000256" key="3">
    <source>
        <dbReference type="RuleBase" id="RU000363"/>
    </source>
</evidence>
<reference evidence="4 5" key="1">
    <citation type="submission" date="2024-04" db="EMBL/GenBank/DDBJ databases">
        <title>Human intestinal bacterial collection.</title>
        <authorList>
            <person name="Pauvert C."/>
            <person name="Hitch T.C.A."/>
            <person name="Clavel T."/>
        </authorList>
    </citation>
    <scope>NUCLEOTIDE SEQUENCE [LARGE SCALE GENOMIC DNA]</scope>
    <source>
        <strain evidence="4 5">CLA-AA-H249</strain>
    </source>
</reference>
<dbReference type="PROSITE" id="PS00061">
    <property type="entry name" value="ADH_SHORT"/>
    <property type="match status" value="1"/>
</dbReference>
<dbReference type="InterPro" id="IPR002347">
    <property type="entry name" value="SDR_fam"/>
</dbReference>
<accession>A0ABV1IX44</accession>
<evidence type="ECO:0000313" key="5">
    <source>
        <dbReference type="Proteomes" id="UP001482154"/>
    </source>
</evidence>
<sequence length="234" mass="25977">MSKKTALITGAGSGIGRATAQKLANHGINLILIGRNLNKLEETKKLCDKVDIKCFSVDISHKEEIKTLFDHNLQFDYLINNAGVTMNKRFEEVTEEEYDQIMSINAKGPFFMCQSSLPILRKSESATIINIGSVVAYKGYMDQSVYASSKHALAGMTKALAKEVSNDGIRVHLINPGGVLTDMVRQARPDLPPDANDMIAPEDIADIIYFILSHRSNAIIDEINVHRRTKEPFL</sequence>
<proteinExistence type="inferred from homology"/>
<evidence type="ECO:0000256" key="2">
    <source>
        <dbReference type="ARBA" id="ARBA00023002"/>
    </source>
</evidence>
<evidence type="ECO:0000256" key="1">
    <source>
        <dbReference type="ARBA" id="ARBA00006484"/>
    </source>
</evidence>
<dbReference type="Gene3D" id="3.40.50.720">
    <property type="entry name" value="NAD(P)-binding Rossmann-like Domain"/>
    <property type="match status" value="1"/>
</dbReference>
<protein>
    <submittedName>
        <fullName evidence="4">SDR family oxidoreductase</fullName>
        <ecNumber evidence="4">1.-.-.-</ecNumber>
    </submittedName>
</protein>
<dbReference type="PRINTS" id="PR00081">
    <property type="entry name" value="GDHRDH"/>
</dbReference>
<dbReference type="EC" id="1.-.-.-" evidence="4"/>
<comment type="caution">
    <text evidence="4">The sequence shown here is derived from an EMBL/GenBank/DDBJ whole genome shotgun (WGS) entry which is preliminary data.</text>
</comment>
<evidence type="ECO:0000313" key="4">
    <source>
        <dbReference type="EMBL" id="MEQ2711790.1"/>
    </source>
</evidence>
<dbReference type="InterPro" id="IPR020904">
    <property type="entry name" value="Sc_DH/Rdtase_CS"/>
</dbReference>
<dbReference type="GO" id="GO:0016491">
    <property type="term" value="F:oxidoreductase activity"/>
    <property type="evidence" value="ECO:0007669"/>
    <property type="project" value="UniProtKB-KW"/>
</dbReference>
<dbReference type="Proteomes" id="UP001482154">
    <property type="component" value="Unassembled WGS sequence"/>
</dbReference>
<dbReference type="Pfam" id="PF00106">
    <property type="entry name" value="adh_short"/>
    <property type="match status" value="1"/>
</dbReference>
<keyword evidence="2 4" id="KW-0560">Oxidoreductase</keyword>
<gene>
    <name evidence="4" type="ORF">AAAU51_11490</name>
</gene>
<dbReference type="SUPFAM" id="SSF51735">
    <property type="entry name" value="NAD(P)-binding Rossmann-fold domains"/>
    <property type="match status" value="1"/>
</dbReference>